<sequence>MPAVCEGPMCRNSMPQPAAGLAPRPEAVRVDALLKLCFPNMLKYAPTDVVSKEELNDRKNRCGTVVGDERLPETHRGSQSAFMKS</sequence>
<dbReference type="RefSeq" id="XP_011133564.1">
    <property type="nucleotide sequence ID" value="XM_011135262.1"/>
</dbReference>
<dbReference type="Proteomes" id="UP000019763">
    <property type="component" value="Unassembled WGS sequence"/>
</dbReference>
<dbReference type="GeneID" id="22916136"/>
<accession>A0A023AX54</accession>
<keyword evidence="2" id="KW-1185">Reference proteome</keyword>
<name>A0A023AX54_GRENI</name>
<reference evidence="1" key="1">
    <citation type="submission" date="2013-12" db="EMBL/GenBank/DDBJ databases">
        <authorList>
            <person name="Omoto C.K."/>
            <person name="Sibley D."/>
            <person name="Venepally P."/>
            <person name="Hadjithomas M."/>
            <person name="Karamycheva S."/>
            <person name="Brunk B."/>
            <person name="Roos D."/>
            <person name="Caler E."/>
            <person name="Lorenzi H."/>
        </authorList>
    </citation>
    <scope>NUCLEOTIDE SEQUENCE</scope>
</reference>
<gene>
    <name evidence="1" type="ORF">GNI_183920</name>
</gene>
<dbReference type="EMBL" id="AFNH02001393">
    <property type="protein sequence ID" value="EZG43177.1"/>
    <property type="molecule type" value="Genomic_DNA"/>
</dbReference>
<dbReference type="VEuPathDB" id="CryptoDB:GNI_183920"/>
<dbReference type="AlphaFoldDB" id="A0A023AX54"/>
<organism evidence="1 2">
    <name type="scientific">Gregarina niphandrodes</name>
    <name type="common">Septate eugregarine</name>
    <dbReference type="NCBI Taxonomy" id="110365"/>
    <lineage>
        <taxon>Eukaryota</taxon>
        <taxon>Sar</taxon>
        <taxon>Alveolata</taxon>
        <taxon>Apicomplexa</taxon>
        <taxon>Conoidasida</taxon>
        <taxon>Gregarinasina</taxon>
        <taxon>Eugregarinorida</taxon>
        <taxon>Gregarinidae</taxon>
        <taxon>Gregarina</taxon>
    </lineage>
</organism>
<evidence type="ECO:0000313" key="1">
    <source>
        <dbReference type="EMBL" id="EZG43177.1"/>
    </source>
</evidence>
<evidence type="ECO:0000313" key="2">
    <source>
        <dbReference type="Proteomes" id="UP000019763"/>
    </source>
</evidence>
<protein>
    <submittedName>
        <fullName evidence="1">Uncharacterized protein</fullName>
    </submittedName>
</protein>
<proteinExistence type="predicted"/>
<comment type="caution">
    <text evidence="1">The sequence shown here is derived from an EMBL/GenBank/DDBJ whole genome shotgun (WGS) entry which is preliminary data.</text>
</comment>